<keyword evidence="1" id="KW-1133">Transmembrane helix</keyword>
<evidence type="ECO:0000256" key="1">
    <source>
        <dbReference type="SAM" id="Phobius"/>
    </source>
</evidence>
<keyword evidence="1" id="KW-0472">Membrane</keyword>
<keyword evidence="3" id="KW-1185">Reference proteome</keyword>
<feature type="transmembrane region" description="Helical" evidence="1">
    <location>
        <begin position="87"/>
        <end position="105"/>
    </location>
</feature>
<proteinExistence type="predicted"/>
<name>A0A4Y9ELJ1_9SPHN</name>
<feature type="transmembrane region" description="Helical" evidence="1">
    <location>
        <begin position="42"/>
        <end position="61"/>
    </location>
</feature>
<dbReference type="Proteomes" id="UP000297737">
    <property type="component" value="Unassembled WGS sequence"/>
</dbReference>
<sequence length="224" mass="24291">MPFSDVERAAIASAIAQAELKTSGEIVCIVDEKPHRYIGTTLTVAALLAFVLPLAAVLLGADPARLIPLDVWSTDDLRLDMVRGFEAYALVQLLIFLGLAALLWWTRLGAWLTPTPIKRDRVHHQALAQFRARGLERTRDRTGVLIFACMADRIAEVVADAAIYERVEPEFWGSTIVALLDGIKAGRTADGLVAAVGHAGGALAAHFPPRADDSDELPNHLIEL</sequence>
<protein>
    <submittedName>
        <fullName evidence="2">TPM domain-containing protein</fullName>
    </submittedName>
</protein>
<dbReference type="PANTHER" id="PTHR30373">
    <property type="entry name" value="UPF0603 PROTEIN YGCG"/>
    <property type="match status" value="1"/>
</dbReference>
<dbReference type="AlphaFoldDB" id="A0A4Y9ELJ1"/>
<accession>A0A4Y9ELJ1</accession>
<gene>
    <name evidence="2" type="ORF">EUV02_13125</name>
</gene>
<evidence type="ECO:0000313" key="3">
    <source>
        <dbReference type="Proteomes" id="UP000297737"/>
    </source>
</evidence>
<reference evidence="2 3" key="1">
    <citation type="submission" date="2019-02" db="EMBL/GenBank/DDBJ databases">
        <title>Polymorphobacter sp. isolated from the lake at the Tibet of China.</title>
        <authorList>
            <person name="Li A."/>
        </authorList>
    </citation>
    <scope>NUCLEOTIDE SEQUENCE [LARGE SCALE GENOMIC DNA]</scope>
    <source>
        <strain evidence="2 3">DJ1R-1</strain>
    </source>
</reference>
<evidence type="ECO:0000313" key="2">
    <source>
        <dbReference type="EMBL" id="TFU01240.1"/>
    </source>
</evidence>
<dbReference type="RefSeq" id="WP_135246744.1">
    <property type="nucleotide sequence ID" value="NZ_SIHO01000003.1"/>
</dbReference>
<dbReference type="PANTHER" id="PTHR30373:SF8">
    <property type="entry name" value="BLL7265 PROTEIN"/>
    <property type="match status" value="1"/>
</dbReference>
<dbReference type="EMBL" id="SIHO01000003">
    <property type="protein sequence ID" value="TFU01240.1"/>
    <property type="molecule type" value="Genomic_DNA"/>
</dbReference>
<dbReference type="Gene3D" id="3.10.310.50">
    <property type="match status" value="1"/>
</dbReference>
<keyword evidence="1" id="KW-0812">Transmembrane</keyword>
<dbReference type="OrthoDB" id="5825388at2"/>
<organism evidence="2 3">
    <name type="scientific">Glacieibacterium arshaanense</name>
    <dbReference type="NCBI Taxonomy" id="2511025"/>
    <lineage>
        <taxon>Bacteria</taxon>
        <taxon>Pseudomonadati</taxon>
        <taxon>Pseudomonadota</taxon>
        <taxon>Alphaproteobacteria</taxon>
        <taxon>Sphingomonadales</taxon>
        <taxon>Sphingosinicellaceae</taxon>
        <taxon>Glacieibacterium</taxon>
    </lineage>
</organism>
<comment type="caution">
    <text evidence="2">The sequence shown here is derived from an EMBL/GenBank/DDBJ whole genome shotgun (WGS) entry which is preliminary data.</text>
</comment>